<dbReference type="Proteomes" id="UP000183954">
    <property type="component" value="Unassembled WGS sequence"/>
</dbReference>
<proteinExistence type="predicted"/>
<feature type="domain" description="HNH nuclease" evidence="1">
    <location>
        <begin position="13"/>
        <end position="65"/>
    </location>
</feature>
<dbReference type="Gene3D" id="1.10.30.50">
    <property type="match status" value="1"/>
</dbReference>
<evidence type="ECO:0000313" key="2">
    <source>
        <dbReference type="EMBL" id="SHH13076.1"/>
    </source>
</evidence>
<dbReference type="InterPro" id="IPR002711">
    <property type="entry name" value="HNH"/>
</dbReference>
<dbReference type="OrthoDB" id="9770340at2"/>
<sequence length="96" mass="11524">MPRHRPPNYVWQDIRRKVWLRDREKCQHCGQIVELRTCHIDHIRSGKLAGNQLSELRTLCRRCHVTRIDSRHRGMIASALRDGIIPVHWRELLWEG</sequence>
<protein>
    <submittedName>
        <fullName evidence="2">HNH endonuclease</fullName>
    </submittedName>
</protein>
<dbReference type="GO" id="GO:0003676">
    <property type="term" value="F:nucleic acid binding"/>
    <property type="evidence" value="ECO:0007669"/>
    <property type="project" value="InterPro"/>
</dbReference>
<dbReference type="GO" id="GO:0004519">
    <property type="term" value="F:endonuclease activity"/>
    <property type="evidence" value="ECO:0007669"/>
    <property type="project" value="UniProtKB-KW"/>
</dbReference>
<evidence type="ECO:0000313" key="3">
    <source>
        <dbReference type="Proteomes" id="UP000183954"/>
    </source>
</evidence>
<dbReference type="Pfam" id="PF01844">
    <property type="entry name" value="HNH"/>
    <property type="match status" value="1"/>
</dbReference>
<keyword evidence="3" id="KW-1185">Reference proteome</keyword>
<keyword evidence="2" id="KW-0540">Nuclease</keyword>
<accession>A0A1M5QGU6</accession>
<gene>
    <name evidence="2" type="ORF">SAMN02746098_00251</name>
</gene>
<dbReference type="AlphaFoldDB" id="A0A1M5QGU6"/>
<dbReference type="STRING" id="1121420.SAMN02746098_00251"/>
<keyword evidence="2" id="KW-0378">Hydrolase</keyword>
<dbReference type="InterPro" id="IPR003615">
    <property type="entry name" value="HNH_nuc"/>
</dbReference>
<dbReference type="SMART" id="SM00507">
    <property type="entry name" value="HNHc"/>
    <property type="match status" value="1"/>
</dbReference>
<dbReference type="CDD" id="cd00085">
    <property type="entry name" value="HNHc"/>
    <property type="match status" value="1"/>
</dbReference>
<reference evidence="3" key="1">
    <citation type="submission" date="2016-11" db="EMBL/GenBank/DDBJ databases">
        <authorList>
            <person name="Varghese N."/>
            <person name="Submissions S."/>
        </authorList>
    </citation>
    <scope>NUCLEOTIDE SEQUENCE [LARGE SCALE GENOMIC DNA]</scope>
    <source>
        <strain evidence="3">DSM 15449</strain>
    </source>
</reference>
<name>A0A1M5QGU6_9FIRM</name>
<dbReference type="EMBL" id="FQXJ01000003">
    <property type="protein sequence ID" value="SHH13076.1"/>
    <property type="molecule type" value="Genomic_DNA"/>
</dbReference>
<dbReference type="RefSeq" id="WP_073027243.1">
    <property type="nucleotide sequence ID" value="NZ_FQXJ01000003.1"/>
</dbReference>
<evidence type="ECO:0000259" key="1">
    <source>
        <dbReference type="SMART" id="SM00507"/>
    </source>
</evidence>
<dbReference type="GO" id="GO:0008270">
    <property type="term" value="F:zinc ion binding"/>
    <property type="evidence" value="ECO:0007669"/>
    <property type="project" value="InterPro"/>
</dbReference>
<organism evidence="2 3">
    <name type="scientific">Desulfosporosinus lacus DSM 15449</name>
    <dbReference type="NCBI Taxonomy" id="1121420"/>
    <lineage>
        <taxon>Bacteria</taxon>
        <taxon>Bacillati</taxon>
        <taxon>Bacillota</taxon>
        <taxon>Clostridia</taxon>
        <taxon>Eubacteriales</taxon>
        <taxon>Desulfitobacteriaceae</taxon>
        <taxon>Desulfosporosinus</taxon>
    </lineage>
</organism>
<keyword evidence="2" id="KW-0255">Endonuclease</keyword>